<evidence type="ECO:0000313" key="1">
    <source>
        <dbReference type="EMBL" id="PHM22472.1"/>
    </source>
</evidence>
<reference evidence="1 3" key="1">
    <citation type="journal article" date="2017" name="Nat. Microbiol.">
        <title>Natural product diversity associated with the nematode symbionts Photorhabdus and Xenorhabdus.</title>
        <authorList>
            <person name="Tobias N.J."/>
            <person name="Wolff H."/>
            <person name="Djahanschiri B."/>
            <person name="Grundmann F."/>
            <person name="Kronenwerth M."/>
            <person name="Shi Y.M."/>
            <person name="Simonyi S."/>
            <person name="Grun P."/>
            <person name="Shapiro-Ilan D."/>
            <person name="Pidot S.J."/>
            <person name="Stinear T.P."/>
            <person name="Ebersberger I."/>
            <person name="Bode H.B."/>
        </authorList>
    </citation>
    <scope>NUCLEOTIDE SEQUENCE [LARGE SCALE GENOMIC DNA]</scope>
    <source>
        <strain evidence="1 3">DSM 16337</strain>
    </source>
</reference>
<evidence type="ECO:0000313" key="2">
    <source>
        <dbReference type="EMBL" id="RKE88694.1"/>
    </source>
</evidence>
<reference evidence="2 4" key="2">
    <citation type="submission" date="2018-09" db="EMBL/GenBank/DDBJ databases">
        <title>Genomic Encyclopedia of Archaeal and Bacterial Type Strains, Phase II (KMG-II): from individual species to whole genera.</title>
        <authorList>
            <person name="Goeker M."/>
        </authorList>
    </citation>
    <scope>NUCLEOTIDE SEQUENCE [LARGE SCALE GENOMIC DNA]</scope>
    <source>
        <strain evidence="2 4">DSM 16337</strain>
    </source>
</reference>
<evidence type="ECO:0000313" key="3">
    <source>
        <dbReference type="Proteomes" id="UP000225605"/>
    </source>
</evidence>
<dbReference type="RefSeq" id="WP_099133767.1">
    <property type="nucleotide sequence ID" value="NZ_CAWNOJ010000037.1"/>
</dbReference>
<proteinExistence type="predicted"/>
<keyword evidence="4" id="KW-1185">Reference proteome</keyword>
<evidence type="ECO:0000313" key="4">
    <source>
        <dbReference type="Proteomes" id="UP000283568"/>
    </source>
</evidence>
<name>A0A2D0IL12_9GAMM</name>
<dbReference type="EMBL" id="NIBT01000025">
    <property type="protein sequence ID" value="PHM22472.1"/>
    <property type="molecule type" value="Genomic_DNA"/>
</dbReference>
<dbReference type="Proteomes" id="UP000225605">
    <property type="component" value="Unassembled WGS sequence"/>
</dbReference>
<protein>
    <submittedName>
        <fullName evidence="1">Uncharacterized protein</fullName>
    </submittedName>
</protein>
<sequence length="96" mass="11098">MEYLITDLKTMQAIYNLQDSDSQVHKDTQRRLNNTHLDQMAVMEARAGSLGTNEIKKLMETCSKERKALVDIVYHNTDGHSFKTLKEQIDRTSQLL</sequence>
<dbReference type="EMBL" id="RAQI01000005">
    <property type="protein sequence ID" value="RKE88694.1"/>
    <property type="molecule type" value="Genomic_DNA"/>
</dbReference>
<gene>
    <name evidence="2" type="ORF">BDE27_3345</name>
    <name evidence="1" type="ORF">Xehl_03620</name>
</gene>
<dbReference type="Proteomes" id="UP000283568">
    <property type="component" value="Unassembled WGS sequence"/>
</dbReference>
<dbReference type="AlphaFoldDB" id="A0A2D0IL12"/>
<accession>A0A2D0IL12</accession>
<organism evidence="1 3">
    <name type="scientific">Xenorhabdus ehlersii</name>
    <dbReference type="NCBI Taxonomy" id="290111"/>
    <lineage>
        <taxon>Bacteria</taxon>
        <taxon>Pseudomonadati</taxon>
        <taxon>Pseudomonadota</taxon>
        <taxon>Gammaproteobacteria</taxon>
        <taxon>Enterobacterales</taxon>
        <taxon>Morganellaceae</taxon>
        <taxon>Xenorhabdus</taxon>
    </lineage>
</organism>
<comment type="caution">
    <text evidence="1">The sequence shown here is derived from an EMBL/GenBank/DDBJ whole genome shotgun (WGS) entry which is preliminary data.</text>
</comment>